<sequence length="120" mass="14108">MQHNKKFPLWQSEHFQQNEGLLEGVVPEDLVYLKDHFAEFPLVPGVVELQWAVDFIPRLIGCESVEIEKIQKLKYQKFLRPNDRFILKLKWLPEKQQVLFELKTVDENCASGTIKVNVLC</sequence>
<reference evidence="2 3" key="1">
    <citation type="submission" date="2018-12" db="EMBL/GenBank/DDBJ databases">
        <authorList>
            <consortium name="Pathogen Informatics"/>
        </authorList>
    </citation>
    <scope>NUCLEOTIDE SEQUENCE [LARGE SCALE GENOMIC DNA]</scope>
    <source>
        <strain evidence="2 3">NCTC12871</strain>
    </source>
</reference>
<name>A0A448TVR4_9PAST</name>
<dbReference type="AlphaFoldDB" id="A0A448TVR4"/>
<dbReference type="PIRSF" id="PIRSF030962">
    <property type="entry name" value="Dehydrase_ECs4332_prd"/>
    <property type="match status" value="1"/>
</dbReference>
<organism evidence="2 3">
    <name type="scientific">Actinobacillus delphinicola</name>
    <dbReference type="NCBI Taxonomy" id="51161"/>
    <lineage>
        <taxon>Bacteria</taxon>
        <taxon>Pseudomonadati</taxon>
        <taxon>Pseudomonadota</taxon>
        <taxon>Gammaproteobacteria</taxon>
        <taxon>Pasteurellales</taxon>
        <taxon>Pasteurellaceae</taxon>
        <taxon>Actinobacillus</taxon>
    </lineage>
</organism>
<gene>
    <name evidence="2" type="ORF">NCTC12871_01529</name>
</gene>
<dbReference type="Pfam" id="PF22818">
    <property type="entry name" value="ApeI-like"/>
    <property type="match status" value="1"/>
</dbReference>
<accession>A0A448TVR4</accession>
<dbReference type="EMBL" id="LR134510">
    <property type="protein sequence ID" value="VEJ10022.1"/>
    <property type="molecule type" value="Genomic_DNA"/>
</dbReference>
<dbReference type="Gene3D" id="3.10.129.10">
    <property type="entry name" value="Hotdog Thioesterase"/>
    <property type="match status" value="1"/>
</dbReference>
<dbReference type="OrthoDB" id="9787658at2"/>
<dbReference type="Proteomes" id="UP000279799">
    <property type="component" value="Chromosome"/>
</dbReference>
<dbReference type="KEGG" id="adp:NCTC12871_01529"/>
<proteinExistence type="predicted"/>
<dbReference type="InterPro" id="IPR029069">
    <property type="entry name" value="HotDog_dom_sf"/>
</dbReference>
<evidence type="ECO:0000259" key="1">
    <source>
        <dbReference type="Pfam" id="PF22818"/>
    </source>
</evidence>
<keyword evidence="3" id="KW-1185">Reference proteome</keyword>
<dbReference type="RefSeq" id="WP_126600417.1">
    <property type="nucleotide sequence ID" value="NZ_LR134510.1"/>
</dbReference>
<dbReference type="InterPro" id="IPR016962">
    <property type="entry name" value="Dehydrase_ECs4332_prd"/>
</dbReference>
<protein>
    <submittedName>
        <fullName evidence="2">AMP-binding protein</fullName>
    </submittedName>
</protein>
<evidence type="ECO:0000313" key="3">
    <source>
        <dbReference type="Proteomes" id="UP000279799"/>
    </source>
</evidence>
<dbReference type="SUPFAM" id="SSF54637">
    <property type="entry name" value="Thioesterase/thiol ester dehydrase-isomerase"/>
    <property type="match status" value="1"/>
</dbReference>
<dbReference type="InterPro" id="IPR054545">
    <property type="entry name" value="ApeI-like"/>
</dbReference>
<feature type="domain" description="ApeI dehydratase-like" evidence="1">
    <location>
        <begin position="16"/>
        <end position="112"/>
    </location>
</feature>
<evidence type="ECO:0000313" key="2">
    <source>
        <dbReference type="EMBL" id="VEJ10022.1"/>
    </source>
</evidence>